<keyword evidence="3" id="KW-1185">Reference proteome</keyword>
<evidence type="ECO:0000256" key="1">
    <source>
        <dbReference type="SAM" id="SignalP"/>
    </source>
</evidence>
<dbReference type="RefSeq" id="WP_208814181.1">
    <property type="nucleotide sequence ID" value="NZ_WVUH01000114.1"/>
</dbReference>
<evidence type="ECO:0008006" key="4">
    <source>
        <dbReference type="Google" id="ProtNLM"/>
    </source>
</evidence>
<dbReference type="Proteomes" id="UP000823521">
    <property type="component" value="Unassembled WGS sequence"/>
</dbReference>
<sequence>MSAVSAKKRAAGFALALTGAMAATLAPAGAAFAAPEIGALGCSSGSSIYACYTGYSGAVDPVSIRWYVNDVHSAQNDNLPSMSVFCTPGTTATIKVVVSDASGSDTASTSHLCRTRWW</sequence>
<dbReference type="EMBL" id="WVUH01000114">
    <property type="protein sequence ID" value="MBO4207284.1"/>
    <property type="molecule type" value="Genomic_DNA"/>
</dbReference>
<feature type="signal peptide" evidence="1">
    <location>
        <begin position="1"/>
        <end position="33"/>
    </location>
</feature>
<keyword evidence="1" id="KW-0732">Signal</keyword>
<reference evidence="2 3" key="1">
    <citation type="submission" date="2019-12" db="EMBL/GenBank/DDBJ databases">
        <title>Whole genome sequencing of endophytic Actinobacterium Micromonospora sp. MPMI6T.</title>
        <authorList>
            <person name="Evv R."/>
            <person name="Podile A.R."/>
        </authorList>
    </citation>
    <scope>NUCLEOTIDE SEQUENCE [LARGE SCALE GENOMIC DNA]</scope>
    <source>
        <strain evidence="2 3">MPMI6</strain>
    </source>
</reference>
<feature type="chain" id="PRO_5045205624" description="Ig-like domain-containing protein" evidence="1">
    <location>
        <begin position="34"/>
        <end position="118"/>
    </location>
</feature>
<gene>
    <name evidence="2" type="ORF">GSF22_14880</name>
</gene>
<evidence type="ECO:0000313" key="3">
    <source>
        <dbReference type="Proteomes" id="UP000823521"/>
    </source>
</evidence>
<protein>
    <recommendedName>
        <fullName evidence="4">Ig-like domain-containing protein</fullName>
    </recommendedName>
</protein>
<organism evidence="2 3">
    <name type="scientific">Micromonospora echinofusca</name>
    <dbReference type="NCBI Taxonomy" id="47858"/>
    <lineage>
        <taxon>Bacteria</taxon>
        <taxon>Bacillati</taxon>
        <taxon>Actinomycetota</taxon>
        <taxon>Actinomycetes</taxon>
        <taxon>Micromonosporales</taxon>
        <taxon>Micromonosporaceae</taxon>
        <taxon>Micromonospora</taxon>
    </lineage>
</organism>
<proteinExistence type="predicted"/>
<evidence type="ECO:0000313" key="2">
    <source>
        <dbReference type="EMBL" id="MBO4207284.1"/>
    </source>
</evidence>
<accession>A0ABS3VRV5</accession>
<name>A0ABS3VRV5_MICEH</name>
<comment type="caution">
    <text evidence="2">The sequence shown here is derived from an EMBL/GenBank/DDBJ whole genome shotgun (WGS) entry which is preliminary data.</text>
</comment>